<organism evidence="1 2">
    <name type="scientific">Serratia entomophila</name>
    <dbReference type="NCBI Taxonomy" id="42906"/>
    <lineage>
        <taxon>Bacteria</taxon>
        <taxon>Pseudomonadati</taxon>
        <taxon>Pseudomonadota</taxon>
        <taxon>Gammaproteobacteria</taxon>
        <taxon>Enterobacterales</taxon>
        <taxon>Yersiniaceae</taxon>
        <taxon>Serratia</taxon>
    </lineage>
</organism>
<name>A0ABY5CMV6_9GAMM</name>
<dbReference type="EMBL" id="CP074347">
    <property type="protein sequence ID" value="USU99237.1"/>
    <property type="molecule type" value="Genomic_DNA"/>
</dbReference>
<protein>
    <submittedName>
        <fullName evidence="1">Uncharacterized protein</fullName>
    </submittedName>
</protein>
<accession>A0ABY5CMV6</accession>
<gene>
    <name evidence="1" type="ORF">KFQ06_14325</name>
</gene>
<keyword evidence="2" id="KW-1185">Reference proteome</keyword>
<sequence>MADVRHRCVNRAIGNDESQGDTGRRRHRANFMQRPFLRGFGGRNRRPEGRQTAKSARFALPAAPLRPETFPISSFISRMTLLPTRRHIIIINARPFGASLLPKCNLSIRIDFCQVVHRCLAGAPMSRRCFIRPATTINRLYFNHD</sequence>
<evidence type="ECO:0000313" key="2">
    <source>
        <dbReference type="Proteomes" id="UP001056873"/>
    </source>
</evidence>
<evidence type="ECO:0000313" key="1">
    <source>
        <dbReference type="EMBL" id="USU99237.1"/>
    </source>
</evidence>
<reference evidence="1" key="1">
    <citation type="journal article" date="2022" name="BMC Genomics">
        <title>Genome sequence of the entomopathogenic Serratia entomophila isolate 626 and characterisation of the species specific itaconate degradation pathway.</title>
        <authorList>
            <person name="Vaughan A.L."/>
            <person name="Altermann E."/>
            <person name="Glare T.R."/>
            <person name="Hurst M.R.H."/>
        </authorList>
    </citation>
    <scope>NUCLEOTIDE SEQUENCE</scope>
    <source>
        <strain evidence="1">626</strain>
    </source>
</reference>
<dbReference type="Proteomes" id="UP001056873">
    <property type="component" value="Chromosome"/>
</dbReference>
<proteinExistence type="predicted"/>
<dbReference type="RefSeq" id="WP_252960594.1">
    <property type="nucleotide sequence ID" value="NZ_CAMIPH010000001.1"/>
</dbReference>